<dbReference type="AlphaFoldDB" id="A0A915CYB1"/>
<name>A0A915CYB1_9BILA</name>
<organism evidence="1 2">
    <name type="scientific">Ditylenchus dipsaci</name>
    <dbReference type="NCBI Taxonomy" id="166011"/>
    <lineage>
        <taxon>Eukaryota</taxon>
        <taxon>Metazoa</taxon>
        <taxon>Ecdysozoa</taxon>
        <taxon>Nematoda</taxon>
        <taxon>Chromadorea</taxon>
        <taxon>Rhabditida</taxon>
        <taxon>Tylenchina</taxon>
        <taxon>Tylenchomorpha</taxon>
        <taxon>Sphaerularioidea</taxon>
        <taxon>Anguinidae</taxon>
        <taxon>Anguininae</taxon>
        <taxon>Ditylenchus</taxon>
    </lineage>
</organism>
<dbReference type="WBParaSite" id="jg13580">
    <property type="protein sequence ID" value="jg13580"/>
    <property type="gene ID" value="jg13580"/>
</dbReference>
<dbReference type="Proteomes" id="UP000887574">
    <property type="component" value="Unplaced"/>
</dbReference>
<keyword evidence="1" id="KW-1185">Reference proteome</keyword>
<sequence>MILLRHLFSVIGSLEMNMQSYRLNFLCKLIRHCAAFTKKGKQYRLTKSKQFSAVDVGPCCLFQSDRGIKINVQLGEDSEQAFCVFFKQHKETIDAGLLNCLEYCSTVTIKCRTPTGTSEKLKLIKSYEYYENLQVVHVEFCEEVLCKMMQEQIIRHSSDLCRYCGDWKHETRECVLHCKRYSRKRVFEAIPDAYLPSYLYGDKDAVPGQLILNKDYRDTE</sequence>
<evidence type="ECO:0000313" key="1">
    <source>
        <dbReference type="Proteomes" id="UP000887574"/>
    </source>
</evidence>
<proteinExistence type="predicted"/>
<accession>A0A915CYB1</accession>
<reference evidence="2" key="1">
    <citation type="submission" date="2022-11" db="UniProtKB">
        <authorList>
            <consortium name="WormBaseParasite"/>
        </authorList>
    </citation>
    <scope>IDENTIFICATION</scope>
</reference>
<protein>
    <submittedName>
        <fullName evidence="2">Uncharacterized protein</fullName>
    </submittedName>
</protein>
<evidence type="ECO:0000313" key="2">
    <source>
        <dbReference type="WBParaSite" id="jg13580"/>
    </source>
</evidence>